<dbReference type="PROSITE" id="PS50059">
    <property type="entry name" value="FKBP_PPIASE"/>
    <property type="match status" value="1"/>
</dbReference>
<evidence type="ECO:0000259" key="7">
    <source>
        <dbReference type="PROSITE" id="PS50059"/>
    </source>
</evidence>
<dbReference type="InterPro" id="IPR002130">
    <property type="entry name" value="Cyclophilin-type_PPIase_dom"/>
</dbReference>
<keyword evidence="10" id="KW-1185">Reference proteome</keyword>
<dbReference type="GO" id="GO:0003755">
    <property type="term" value="F:peptidyl-prolyl cis-trans isomerase activity"/>
    <property type="evidence" value="ECO:0007669"/>
    <property type="project" value="UniProtKB-UniRule"/>
</dbReference>
<comment type="similarity">
    <text evidence="2">Belongs to the cyclophilin-type PPIase family.</text>
</comment>
<dbReference type="OrthoDB" id="9807797at2"/>
<dbReference type="STRING" id="1121899.GCA_000430025_01033"/>
<dbReference type="InterPro" id="IPR020892">
    <property type="entry name" value="Cyclophilin-type_PPIase_CS"/>
</dbReference>
<comment type="catalytic activity">
    <reaction evidence="1 5 6">
        <text>[protein]-peptidylproline (omega=180) = [protein]-peptidylproline (omega=0)</text>
        <dbReference type="Rhea" id="RHEA:16237"/>
        <dbReference type="Rhea" id="RHEA-COMP:10747"/>
        <dbReference type="Rhea" id="RHEA-COMP:10748"/>
        <dbReference type="ChEBI" id="CHEBI:83833"/>
        <dbReference type="ChEBI" id="CHEBI:83834"/>
        <dbReference type="EC" id="5.2.1.8"/>
    </reaction>
</comment>
<dbReference type="InterPro" id="IPR046357">
    <property type="entry name" value="PPIase_dom_sf"/>
</dbReference>
<evidence type="ECO:0000313" key="9">
    <source>
        <dbReference type="EMBL" id="KGO90695.1"/>
    </source>
</evidence>
<dbReference type="InterPro" id="IPR001179">
    <property type="entry name" value="PPIase_FKBP_dom"/>
</dbReference>
<dbReference type="eggNOG" id="COG0545">
    <property type="taxonomic scope" value="Bacteria"/>
</dbReference>
<dbReference type="eggNOG" id="COG0652">
    <property type="taxonomic scope" value="Bacteria"/>
</dbReference>
<dbReference type="Gene3D" id="3.10.50.40">
    <property type="match status" value="1"/>
</dbReference>
<name>A0A0A2MR44_9FLAO</name>
<dbReference type="Proteomes" id="UP000030121">
    <property type="component" value="Unassembled WGS sequence"/>
</dbReference>
<dbReference type="EC" id="5.2.1.8" evidence="6"/>
<dbReference type="PROSITE" id="PS00170">
    <property type="entry name" value="CSA_PPIASE_1"/>
    <property type="match status" value="1"/>
</dbReference>
<feature type="domain" description="PPIase cyclophilin-type" evidence="8">
    <location>
        <begin position="14"/>
        <end position="148"/>
    </location>
</feature>
<comment type="similarity">
    <text evidence="6">Belongs to the FKBP-type PPIase family.</text>
</comment>
<dbReference type="PANTHER" id="PTHR45625:SF4">
    <property type="entry name" value="PEPTIDYLPROLYL ISOMERASE DOMAIN AND WD REPEAT-CONTAINING PROTEIN 1"/>
    <property type="match status" value="1"/>
</dbReference>
<organism evidence="9 10">
    <name type="scientific">Flavobacterium suncheonense GH29-5 = DSM 17707</name>
    <dbReference type="NCBI Taxonomy" id="1121899"/>
    <lineage>
        <taxon>Bacteria</taxon>
        <taxon>Pseudomonadati</taxon>
        <taxon>Bacteroidota</taxon>
        <taxon>Flavobacteriia</taxon>
        <taxon>Flavobacteriales</taxon>
        <taxon>Flavobacteriaceae</taxon>
        <taxon>Flavobacterium</taxon>
    </lineage>
</organism>
<evidence type="ECO:0000256" key="5">
    <source>
        <dbReference type="PROSITE-ProRule" id="PRU00277"/>
    </source>
</evidence>
<dbReference type="SUPFAM" id="SSF54534">
    <property type="entry name" value="FKBP-like"/>
    <property type="match status" value="1"/>
</dbReference>
<dbReference type="Pfam" id="PF00254">
    <property type="entry name" value="FKBP_C"/>
    <property type="match status" value="1"/>
</dbReference>
<reference evidence="9 10" key="1">
    <citation type="submission" date="2013-09" db="EMBL/GenBank/DDBJ databases">
        <authorList>
            <person name="Zeng Z."/>
            <person name="Chen C."/>
        </authorList>
    </citation>
    <scope>NUCLEOTIDE SEQUENCE [LARGE SCALE GENOMIC DNA]</scope>
    <source>
        <strain evidence="9 10">GH29-5</strain>
    </source>
</reference>
<dbReference type="PRINTS" id="PR00153">
    <property type="entry name" value="CSAPPISMRASE"/>
</dbReference>
<gene>
    <name evidence="9" type="ORF">Q764_00805</name>
</gene>
<sequence length="310" mass="33781">MQDGIYAKFNTSKGVILVKLTHDKTPGTVGNFVGLAEGKLENDVKPQGKPYYDGLKFHRVIPDFMIQGGCPLGSGVGGPGYQFDDEFHPELRHNGPGVLSMANAGPGTNGSQFFITHVETAWLDNKHTVFGHVVEGQDVVDAIAQGDTIESVEIVRVGEEAQKWNAVEAFRTFEGSREKRMAEQKRLAEEALEKLAAGFKKTESGLRYQIIQKGNGKQAEKGKTVSVHYQGALDNGMVFDSSYKRKQPIEFPLGKGHVIEGWDEGIALLQVGDKARFVIPSYLGYGSRGAGGVIPPDATLIFDVELMDVK</sequence>
<evidence type="ECO:0000256" key="2">
    <source>
        <dbReference type="ARBA" id="ARBA00007365"/>
    </source>
</evidence>
<evidence type="ECO:0000259" key="8">
    <source>
        <dbReference type="PROSITE" id="PS50072"/>
    </source>
</evidence>
<keyword evidence="4 5" id="KW-0413">Isomerase</keyword>
<protein>
    <recommendedName>
        <fullName evidence="6">Peptidyl-prolyl cis-trans isomerase</fullName>
        <ecNumber evidence="6">5.2.1.8</ecNumber>
    </recommendedName>
</protein>
<comment type="caution">
    <text evidence="9">The sequence shown here is derived from an EMBL/GenBank/DDBJ whole genome shotgun (WGS) entry which is preliminary data.</text>
</comment>
<dbReference type="AlphaFoldDB" id="A0A0A2MR44"/>
<accession>A0A0A2MR44</accession>
<dbReference type="FunFam" id="3.10.50.40:FF:000047">
    <property type="entry name" value="Peptidylprolyl isomerase"/>
    <property type="match status" value="1"/>
</dbReference>
<dbReference type="InterPro" id="IPR044666">
    <property type="entry name" value="Cyclophilin_A-like"/>
</dbReference>
<dbReference type="CDD" id="cd00317">
    <property type="entry name" value="cyclophilin"/>
    <property type="match status" value="1"/>
</dbReference>
<dbReference type="PROSITE" id="PS50072">
    <property type="entry name" value="CSA_PPIASE_2"/>
    <property type="match status" value="1"/>
</dbReference>
<dbReference type="Gene3D" id="2.40.100.10">
    <property type="entry name" value="Cyclophilin-like"/>
    <property type="match status" value="1"/>
</dbReference>
<dbReference type="Pfam" id="PF00160">
    <property type="entry name" value="Pro_isomerase"/>
    <property type="match status" value="1"/>
</dbReference>
<evidence type="ECO:0000313" key="10">
    <source>
        <dbReference type="Proteomes" id="UP000030121"/>
    </source>
</evidence>
<feature type="domain" description="PPIase FKBP-type" evidence="7">
    <location>
        <begin position="222"/>
        <end position="310"/>
    </location>
</feature>
<dbReference type="RefSeq" id="WP_026979793.1">
    <property type="nucleotide sequence ID" value="NZ_AUCZ01000004.1"/>
</dbReference>
<dbReference type="GO" id="GO:0006457">
    <property type="term" value="P:protein folding"/>
    <property type="evidence" value="ECO:0007669"/>
    <property type="project" value="InterPro"/>
</dbReference>
<keyword evidence="3 5" id="KW-0697">Rotamase</keyword>
<dbReference type="PANTHER" id="PTHR45625">
    <property type="entry name" value="PEPTIDYL-PROLYL CIS-TRANS ISOMERASE-RELATED"/>
    <property type="match status" value="1"/>
</dbReference>
<proteinExistence type="inferred from homology"/>
<evidence type="ECO:0000256" key="4">
    <source>
        <dbReference type="ARBA" id="ARBA00023235"/>
    </source>
</evidence>
<dbReference type="InterPro" id="IPR029000">
    <property type="entry name" value="Cyclophilin-like_dom_sf"/>
</dbReference>
<evidence type="ECO:0000256" key="3">
    <source>
        <dbReference type="ARBA" id="ARBA00023110"/>
    </source>
</evidence>
<evidence type="ECO:0000256" key="1">
    <source>
        <dbReference type="ARBA" id="ARBA00000971"/>
    </source>
</evidence>
<dbReference type="SUPFAM" id="SSF50891">
    <property type="entry name" value="Cyclophilin-like"/>
    <property type="match status" value="1"/>
</dbReference>
<evidence type="ECO:0000256" key="6">
    <source>
        <dbReference type="RuleBase" id="RU003915"/>
    </source>
</evidence>
<dbReference type="EMBL" id="JRLW01000001">
    <property type="protein sequence ID" value="KGO90695.1"/>
    <property type="molecule type" value="Genomic_DNA"/>
</dbReference>